<dbReference type="PANTHER" id="PTHR35936:SF35">
    <property type="entry name" value="L-CYSTINE-BINDING PROTEIN TCYJ"/>
    <property type="match status" value="1"/>
</dbReference>
<dbReference type="InterPro" id="IPR001638">
    <property type="entry name" value="Solute-binding_3/MltF_N"/>
</dbReference>
<name>A0A0A1YF47_9PSED</name>
<comment type="similarity">
    <text evidence="1">Belongs to the bacterial solute-binding protein 3 family.</text>
</comment>
<sequence>MTLALRLTLLLAGLCLSAASLAAPAPVRYCDYPVYPPISWSDANGEVQGLAPRAVREVIGRLGLPLEVVVLGNWKRCLTDAAEGRVDLVIAYRSAEREHSLLFSQVPLLREEVSVFYNRRKPLAVTRLEDLARYRGGLLFGESYGQAFDRFVATHGNVEWVASNRQNFGKLIRGRIDFIAHERRTGKLFLEYLPGADQIEVLPLTLAVDHLYFAVSKRSPLAARMTDIDRELQRLLSGERVEHWLRESEQAYRALQSQADGQP</sequence>
<reference evidence="5 6" key="1">
    <citation type="journal article" date="2014" name="Genome Announc.">
        <title>Draft Genome Sequence of Petroleum Oil-Degrading Marine Bacterium Pseudomonas taeanensis Strain MS-3, Isolated from a Crude Oil-Contaminated Seashore.</title>
        <authorList>
            <person name="Lee S.Y."/>
            <person name="Kim S.H."/>
            <person name="Lee D.G."/>
            <person name="Shin S."/>
            <person name="Yun S.H."/>
            <person name="Choi C.W."/>
            <person name="Chung Y.H."/>
            <person name="Choi J.S."/>
            <person name="Kahng H.Y."/>
            <person name="Kim S.I."/>
        </authorList>
    </citation>
    <scope>NUCLEOTIDE SEQUENCE [LARGE SCALE GENOMIC DNA]</scope>
    <source>
        <strain evidence="5 6">MS-3</strain>
    </source>
</reference>
<dbReference type="RefSeq" id="WP_029866488.1">
    <property type="nucleotide sequence ID" value="NZ_AWSQ01000006.1"/>
</dbReference>
<dbReference type="SUPFAM" id="SSF53850">
    <property type="entry name" value="Periplasmic binding protein-like II"/>
    <property type="match status" value="1"/>
</dbReference>
<dbReference type="EMBL" id="AWSQ01000006">
    <property type="protein sequence ID" value="KFX68490.1"/>
    <property type="molecule type" value="Genomic_DNA"/>
</dbReference>
<feature type="chain" id="PRO_5001984844" evidence="3">
    <location>
        <begin position="23"/>
        <end position="263"/>
    </location>
</feature>
<evidence type="ECO:0000256" key="2">
    <source>
        <dbReference type="ARBA" id="ARBA00022729"/>
    </source>
</evidence>
<evidence type="ECO:0000313" key="5">
    <source>
        <dbReference type="EMBL" id="KFX68490.1"/>
    </source>
</evidence>
<dbReference type="Pfam" id="PF00497">
    <property type="entry name" value="SBP_bac_3"/>
    <property type="match status" value="1"/>
</dbReference>
<accession>A0A0A1YF47</accession>
<keyword evidence="2 3" id="KW-0732">Signal</keyword>
<feature type="domain" description="Solute-binding protein family 3/N-terminal" evidence="4">
    <location>
        <begin position="26"/>
        <end position="248"/>
    </location>
</feature>
<proteinExistence type="inferred from homology"/>
<dbReference type="SMART" id="SM00062">
    <property type="entry name" value="PBPb"/>
    <property type="match status" value="1"/>
</dbReference>
<dbReference type="Gene3D" id="3.40.190.10">
    <property type="entry name" value="Periplasmic binding protein-like II"/>
    <property type="match status" value="2"/>
</dbReference>
<evidence type="ECO:0000256" key="3">
    <source>
        <dbReference type="SAM" id="SignalP"/>
    </source>
</evidence>
<dbReference type="Proteomes" id="UP000030063">
    <property type="component" value="Unassembled WGS sequence"/>
</dbReference>
<comment type="caution">
    <text evidence="5">The sequence shown here is derived from an EMBL/GenBank/DDBJ whole genome shotgun (WGS) entry which is preliminary data.</text>
</comment>
<dbReference type="AlphaFoldDB" id="A0A0A1YF47"/>
<protein>
    <submittedName>
        <fullName evidence="5">Amino acid ABC transporter substrate-binding protein</fullName>
    </submittedName>
</protein>
<dbReference type="PANTHER" id="PTHR35936">
    <property type="entry name" value="MEMBRANE-BOUND LYTIC MUREIN TRANSGLYCOSYLASE F"/>
    <property type="match status" value="1"/>
</dbReference>
<gene>
    <name evidence="5" type="ORF">TMS3_0119805</name>
</gene>
<feature type="signal peptide" evidence="3">
    <location>
        <begin position="1"/>
        <end position="22"/>
    </location>
</feature>
<evidence type="ECO:0000313" key="6">
    <source>
        <dbReference type="Proteomes" id="UP000030063"/>
    </source>
</evidence>
<dbReference type="OrthoDB" id="5296159at2"/>
<dbReference type="eggNOG" id="COG0834">
    <property type="taxonomic scope" value="Bacteria"/>
</dbReference>
<organism evidence="5 6">
    <name type="scientific">Pseudomonas taeanensis MS-3</name>
    <dbReference type="NCBI Taxonomy" id="1395571"/>
    <lineage>
        <taxon>Bacteria</taxon>
        <taxon>Pseudomonadati</taxon>
        <taxon>Pseudomonadota</taxon>
        <taxon>Gammaproteobacteria</taxon>
        <taxon>Pseudomonadales</taxon>
        <taxon>Pseudomonadaceae</taxon>
        <taxon>Pseudomonas</taxon>
    </lineage>
</organism>
<evidence type="ECO:0000259" key="4">
    <source>
        <dbReference type="SMART" id="SM00062"/>
    </source>
</evidence>
<dbReference type="STRING" id="1395571.TMS3_0119805"/>
<evidence type="ECO:0000256" key="1">
    <source>
        <dbReference type="ARBA" id="ARBA00010333"/>
    </source>
</evidence>
<keyword evidence="6" id="KW-1185">Reference proteome</keyword>